<proteinExistence type="predicted"/>
<evidence type="ECO:0000313" key="3">
    <source>
        <dbReference type="EMBL" id="CAE8727388.1"/>
    </source>
</evidence>
<reference evidence="3" key="1">
    <citation type="submission" date="2021-02" db="EMBL/GenBank/DDBJ databases">
        <authorList>
            <person name="Dougan E. K."/>
            <person name="Rhodes N."/>
            <person name="Thang M."/>
            <person name="Chan C."/>
        </authorList>
    </citation>
    <scope>NUCLEOTIDE SEQUENCE</scope>
</reference>
<evidence type="ECO:0000256" key="1">
    <source>
        <dbReference type="SAM" id="MobiDB-lite"/>
    </source>
</evidence>
<accession>A0A813LG84</accession>
<dbReference type="Proteomes" id="UP000626109">
    <property type="component" value="Unassembled WGS sequence"/>
</dbReference>
<organism evidence="3 4">
    <name type="scientific">Polarella glacialis</name>
    <name type="common">Dinoflagellate</name>
    <dbReference type="NCBI Taxonomy" id="89957"/>
    <lineage>
        <taxon>Eukaryota</taxon>
        <taxon>Sar</taxon>
        <taxon>Alveolata</taxon>
        <taxon>Dinophyceae</taxon>
        <taxon>Suessiales</taxon>
        <taxon>Suessiaceae</taxon>
        <taxon>Polarella</taxon>
    </lineage>
</organism>
<dbReference type="AlphaFoldDB" id="A0A813LG84"/>
<comment type="caution">
    <text evidence="3">The sequence shown here is derived from an EMBL/GenBank/DDBJ whole genome shotgun (WGS) entry which is preliminary data.</text>
</comment>
<sequence>MARLPWLLALYSVVRSGRLKYDAPLRPGLLDYVGDASTASSLHGTRGGEVNRSRQGSKGVGTNGSNGISSAERPQGIRPECDSACSSTTLRDALAHRALFDEGHVARQALVGSNARDLKDSRIVPERLVACLAETPTAMSSASYLPVGLGYVAVAGLSSVARGRTEAGVLAMEHLPALHDGALKLELDLASTNAPARLRPRASLSSSLFAEIRTLAGAMGNSGGKADPMMTLMTQRPTGTPKQRSQETSPKAPGGSPNGDPSSPKGEEEGSVGKSRSATSFARSIYEAAGGLLGDMYLANVAADLPPQGCPDLACAASARSLAAVLAESSPVEDLRPIVGRESDANDHEGSSPAGNLLANLAPPPRAWDERGLQVVELEGLDSGSKAVGGSACGGLLSLALQWPRQGRASSTVTVVILTNELSMAAVPAQLLATIADGLRLARPLGLL</sequence>
<name>A0A813LG84_POLGL</name>
<feature type="compositionally biased region" description="Low complexity" evidence="1">
    <location>
        <begin position="253"/>
        <end position="264"/>
    </location>
</feature>
<feature type="compositionally biased region" description="Polar residues" evidence="1">
    <location>
        <begin position="232"/>
        <end position="249"/>
    </location>
</feature>
<gene>
    <name evidence="3" type="ORF">PGLA2088_LOCUS44797</name>
</gene>
<feature type="chain" id="PRO_5032807506" description="Beta-lactamase-related domain-containing protein" evidence="2">
    <location>
        <begin position="17"/>
        <end position="448"/>
    </location>
</feature>
<evidence type="ECO:0000256" key="2">
    <source>
        <dbReference type="SAM" id="SignalP"/>
    </source>
</evidence>
<evidence type="ECO:0000313" key="4">
    <source>
        <dbReference type="Proteomes" id="UP000626109"/>
    </source>
</evidence>
<feature type="region of interest" description="Disordered" evidence="1">
    <location>
        <begin position="39"/>
        <end position="80"/>
    </location>
</feature>
<feature type="region of interest" description="Disordered" evidence="1">
    <location>
        <begin position="220"/>
        <end position="278"/>
    </location>
</feature>
<keyword evidence="2" id="KW-0732">Signal</keyword>
<feature type="signal peptide" evidence="2">
    <location>
        <begin position="1"/>
        <end position="16"/>
    </location>
</feature>
<evidence type="ECO:0008006" key="5">
    <source>
        <dbReference type="Google" id="ProtNLM"/>
    </source>
</evidence>
<dbReference type="EMBL" id="CAJNNW010035381">
    <property type="protein sequence ID" value="CAE8727388.1"/>
    <property type="molecule type" value="Genomic_DNA"/>
</dbReference>
<protein>
    <recommendedName>
        <fullName evidence="5">Beta-lactamase-related domain-containing protein</fullName>
    </recommendedName>
</protein>